<dbReference type="PANTHER" id="PTHR43744:SF12">
    <property type="entry name" value="ABC TRANSPORTER PERMEASE PROTEIN MG189-RELATED"/>
    <property type="match status" value="1"/>
</dbReference>
<sequence>MSQRMMNPAFRMFFNVCLITWSLCILYPLLWTIFSSLKDNQQFFIGKPWDLPNFPLLWSNFSFVWGKYHFGQNFMNSLVVTVVSTVFGVLLSATTAYVIARFTFRGNGLLYYSYLSYMMIPTFLGIIPLFFLLNDLHLTNNLFGLILVYMVTAVPFAVFVLVSFFKSLPSELEEAASMDGASHYGIFFRIMLPLAKPGLMSVAIITVLNIWNEYVFALVLINDPTKYTIPVAIAVMQGEMQYRTEWGPLFAALIISMGPTIVFYSIFQKQITGGITAGALKG</sequence>
<protein>
    <submittedName>
        <fullName evidence="9">ABC transporter permease subunit</fullName>
    </submittedName>
</protein>
<evidence type="ECO:0000256" key="6">
    <source>
        <dbReference type="ARBA" id="ARBA00023136"/>
    </source>
</evidence>
<dbReference type="AlphaFoldDB" id="A0A6L8UZ04"/>
<evidence type="ECO:0000313" key="9">
    <source>
        <dbReference type="EMBL" id="MZQ83197.1"/>
    </source>
</evidence>
<dbReference type="InterPro" id="IPR000515">
    <property type="entry name" value="MetI-like"/>
</dbReference>
<dbReference type="Proteomes" id="UP000481087">
    <property type="component" value="Unassembled WGS sequence"/>
</dbReference>
<feature type="transmembrane region" description="Helical" evidence="7">
    <location>
        <begin position="78"/>
        <end position="99"/>
    </location>
</feature>
<comment type="caution">
    <text evidence="9">The sequence shown here is derived from an EMBL/GenBank/DDBJ whole genome shotgun (WGS) entry which is preliminary data.</text>
</comment>
<dbReference type="PROSITE" id="PS50928">
    <property type="entry name" value="ABC_TM1"/>
    <property type="match status" value="1"/>
</dbReference>
<evidence type="ECO:0000259" key="8">
    <source>
        <dbReference type="PROSITE" id="PS50928"/>
    </source>
</evidence>
<comment type="similarity">
    <text evidence="7">Belongs to the binding-protein-dependent transport system permease family.</text>
</comment>
<evidence type="ECO:0000256" key="2">
    <source>
        <dbReference type="ARBA" id="ARBA00022448"/>
    </source>
</evidence>
<feature type="transmembrane region" description="Helical" evidence="7">
    <location>
        <begin position="12"/>
        <end position="34"/>
    </location>
</feature>
<dbReference type="CDD" id="cd06261">
    <property type="entry name" value="TM_PBP2"/>
    <property type="match status" value="1"/>
</dbReference>
<dbReference type="GO" id="GO:0005886">
    <property type="term" value="C:plasma membrane"/>
    <property type="evidence" value="ECO:0007669"/>
    <property type="project" value="UniProtKB-SubCell"/>
</dbReference>
<proteinExistence type="inferred from homology"/>
<feature type="transmembrane region" description="Helical" evidence="7">
    <location>
        <begin position="143"/>
        <end position="165"/>
    </location>
</feature>
<keyword evidence="6 7" id="KW-0472">Membrane</keyword>
<dbReference type="Gene3D" id="1.10.3720.10">
    <property type="entry name" value="MetI-like"/>
    <property type="match status" value="1"/>
</dbReference>
<keyword evidence="4 7" id="KW-0812">Transmembrane</keyword>
<keyword evidence="10" id="KW-1185">Reference proteome</keyword>
<dbReference type="PANTHER" id="PTHR43744">
    <property type="entry name" value="ABC TRANSPORTER PERMEASE PROTEIN MG189-RELATED-RELATED"/>
    <property type="match status" value="1"/>
</dbReference>
<feature type="transmembrane region" description="Helical" evidence="7">
    <location>
        <begin position="186"/>
        <end position="211"/>
    </location>
</feature>
<evidence type="ECO:0000256" key="4">
    <source>
        <dbReference type="ARBA" id="ARBA00022692"/>
    </source>
</evidence>
<organism evidence="9 10">
    <name type="scientific">Paenibacillus silvestris</name>
    <dbReference type="NCBI Taxonomy" id="2606219"/>
    <lineage>
        <taxon>Bacteria</taxon>
        <taxon>Bacillati</taxon>
        <taxon>Bacillota</taxon>
        <taxon>Bacilli</taxon>
        <taxon>Bacillales</taxon>
        <taxon>Paenibacillaceae</taxon>
        <taxon>Paenibacillus</taxon>
    </lineage>
</organism>
<gene>
    <name evidence="9" type="ORF">GQF01_13865</name>
</gene>
<feature type="transmembrane region" description="Helical" evidence="7">
    <location>
        <begin position="111"/>
        <end position="131"/>
    </location>
</feature>
<evidence type="ECO:0000313" key="10">
    <source>
        <dbReference type="Proteomes" id="UP000481087"/>
    </source>
</evidence>
<keyword evidence="5 7" id="KW-1133">Transmembrane helix</keyword>
<name>A0A6L8UZ04_9BACL</name>
<accession>A0A6L8UZ04</accession>
<dbReference type="Pfam" id="PF00528">
    <property type="entry name" value="BPD_transp_1"/>
    <property type="match status" value="1"/>
</dbReference>
<dbReference type="InterPro" id="IPR035906">
    <property type="entry name" value="MetI-like_sf"/>
</dbReference>
<evidence type="ECO:0000256" key="1">
    <source>
        <dbReference type="ARBA" id="ARBA00004651"/>
    </source>
</evidence>
<keyword evidence="3" id="KW-1003">Cell membrane</keyword>
<evidence type="ECO:0000256" key="5">
    <source>
        <dbReference type="ARBA" id="ARBA00022989"/>
    </source>
</evidence>
<evidence type="ECO:0000256" key="7">
    <source>
        <dbReference type="RuleBase" id="RU363032"/>
    </source>
</evidence>
<evidence type="ECO:0000256" key="3">
    <source>
        <dbReference type="ARBA" id="ARBA00022475"/>
    </source>
</evidence>
<feature type="domain" description="ABC transmembrane type-1" evidence="8">
    <location>
        <begin position="74"/>
        <end position="267"/>
    </location>
</feature>
<feature type="transmembrane region" description="Helical" evidence="7">
    <location>
        <begin position="246"/>
        <end position="267"/>
    </location>
</feature>
<dbReference type="EMBL" id="WTUZ01000016">
    <property type="protein sequence ID" value="MZQ83197.1"/>
    <property type="molecule type" value="Genomic_DNA"/>
</dbReference>
<dbReference type="SUPFAM" id="SSF161098">
    <property type="entry name" value="MetI-like"/>
    <property type="match status" value="1"/>
</dbReference>
<dbReference type="RefSeq" id="WP_161407370.1">
    <property type="nucleotide sequence ID" value="NZ_WTUZ01000016.1"/>
</dbReference>
<keyword evidence="2 7" id="KW-0813">Transport</keyword>
<dbReference type="GO" id="GO:0055085">
    <property type="term" value="P:transmembrane transport"/>
    <property type="evidence" value="ECO:0007669"/>
    <property type="project" value="InterPro"/>
</dbReference>
<reference evidence="9 10" key="1">
    <citation type="submission" date="2019-12" db="EMBL/GenBank/DDBJ databases">
        <title>Paenibacillus sp. nov. sp. isolated from soil.</title>
        <authorList>
            <person name="Kim J."/>
            <person name="Jeong S.E."/>
            <person name="Jung H.S."/>
            <person name="Jeon C.O."/>
        </authorList>
    </citation>
    <scope>NUCLEOTIDE SEQUENCE [LARGE SCALE GENOMIC DNA]</scope>
    <source>
        <strain evidence="9 10">5J-6</strain>
    </source>
</reference>
<comment type="subcellular location">
    <subcellularLocation>
        <location evidence="1 7">Cell membrane</location>
        <topology evidence="1 7">Multi-pass membrane protein</topology>
    </subcellularLocation>
</comment>